<evidence type="ECO:0000259" key="2">
    <source>
        <dbReference type="PROSITE" id="PS50940"/>
    </source>
</evidence>
<protein>
    <submittedName>
        <fullName evidence="3">U-scoloptoxin(01)-Er1a-like 12</fullName>
    </submittedName>
</protein>
<gene>
    <name evidence="3" type="ORF">Hamer_G019521</name>
</gene>
<dbReference type="GO" id="GO:0005576">
    <property type="term" value="C:extracellular region"/>
    <property type="evidence" value="ECO:0007669"/>
    <property type="project" value="InterPro"/>
</dbReference>
<name>A0A8J5J209_HOMAM</name>
<sequence length="155" mass="17565">MRWLGQSLATLTVVAMVVGVGNTAVADYSPDSPPQQVYDYRCQSTDNDPDADCIFGIAGQDYPTLRQVPDTKFTCVDLLPGIYADPDAACQVYHMCLHDGHVHSFLCPNGTVFHQEYFICDLWFNVDCNKAVDFYFLNEYIYKDPEPKEIRISYV</sequence>
<evidence type="ECO:0000256" key="1">
    <source>
        <dbReference type="SAM" id="SignalP"/>
    </source>
</evidence>
<dbReference type="PANTHER" id="PTHR22933">
    <property type="entry name" value="FI18007P1-RELATED"/>
    <property type="match status" value="1"/>
</dbReference>
<accession>A0A8J5J209</accession>
<dbReference type="Pfam" id="PF01607">
    <property type="entry name" value="CBM_14"/>
    <property type="match status" value="1"/>
</dbReference>
<feature type="domain" description="Chitin-binding type-2" evidence="2">
    <location>
        <begin position="72"/>
        <end position="130"/>
    </location>
</feature>
<feature type="chain" id="PRO_5035245208" evidence="1">
    <location>
        <begin position="20"/>
        <end position="155"/>
    </location>
</feature>
<dbReference type="InterPro" id="IPR002557">
    <property type="entry name" value="Chitin-bd_dom"/>
</dbReference>
<dbReference type="EMBL" id="JAHLQT010046868">
    <property type="protein sequence ID" value="KAG7153462.1"/>
    <property type="molecule type" value="Genomic_DNA"/>
</dbReference>
<dbReference type="SMART" id="SM00494">
    <property type="entry name" value="ChtBD2"/>
    <property type="match status" value="1"/>
</dbReference>
<dbReference type="Proteomes" id="UP000747542">
    <property type="component" value="Unassembled WGS sequence"/>
</dbReference>
<reference evidence="3" key="1">
    <citation type="journal article" date="2021" name="Sci. Adv.">
        <title>The American lobster genome reveals insights on longevity, neural, and immune adaptations.</title>
        <authorList>
            <person name="Polinski J.M."/>
            <person name="Zimin A.V."/>
            <person name="Clark K.F."/>
            <person name="Kohn A.B."/>
            <person name="Sadowski N."/>
            <person name="Timp W."/>
            <person name="Ptitsyn A."/>
            <person name="Khanna P."/>
            <person name="Romanova D.Y."/>
            <person name="Williams P."/>
            <person name="Greenwood S.J."/>
            <person name="Moroz L.L."/>
            <person name="Walt D.R."/>
            <person name="Bodnar A.G."/>
        </authorList>
    </citation>
    <scope>NUCLEOTIDE SEQUENCE</scope>
    <source>
        <strain evidence="3">GMGI-L3</strain>
    </source>
</reference>
<keyword evidence="4" id="KW-1185">Reference proteome</keyword>
<dbReference type="PANTHER" id="PTHR22933:SF43">
    <property type="entry name" value="LP10131P"/>
    <property type="match status" value="1"/>
</dbReference>
<dbReference type="PROSITE" id="PS50940">
    <property type="entry name" value="CHIT_BIND_II"/>
    <property type="match status" value="1"/>
</dbReference>
<keyword evidence="1" id="KW-0732">Signal</keyword>
<dbReference type="InterPro" id="IPR036508">
    <property type="entry name" value="Chitin-bd_dom_sf"/>
</dbReference>
<dbReference type="AlphaFoldDB" id="A0A8J5J209"/>
<dbReference type="InterPro" id="IPR052976">
    <property type="entry name" value="Scoloptoxin-like"/>
</dbReference>
<organism evidence="3 4">
    <name type="scientific">Homarus americanus</name>
    <name type="common">American lobster</name>
    <dbReference type="NCBI Taxonomy" id="6706"/>
    <lineage>
        <taxon>Eukaryota</taxon>
        <taxon>Metazoa</taxon>
        <taxon>Ecdysozoa</taxon>
        <taxon>Arthropoda</taxon>
        <taxon>Crustacea</taxon>
        <taxon>Multicrustacea</taxon>
        <taxon>Malacostraca</taxon>
        <taxon>Eumalacostraca</taxon>
        <taxon>Eucarida</taxon>
        <taxon>Decapoda</taxon>
        <taxon>Pleocyemata</taxon>
        <taxon>Astacidea</taxon>
        <taxon>Nephropoidea</taxon>
        <taxon>Nephropidae</taxon>
        <taxon>Homarus</taxon>
    </lineage>
</organism>
<dbReference type="GO" id="GO:0008061">
    <property type="term" value="F:chitin binding"/>
    <property type="evidence" value="ECO:0007669"/>
    <property type="project" value="InterPro"/>
</dbReference>
<proteinExistence type="predicted"/>
<dbReference type="SUPFAM" id="SSF57625">
    <property type="entry name" value="Invertebrate chitin-binding proteins"/>
    <property type="match status" value="1"/>
</dbReference>
<dbReference type="Gene3D" id="2.170.140.10">
    <property type="entry name" value="Chitin binding domain"/>
    <property type="match status" value="1"/>
</dbReference>
<evidence type="ECO:0000313" key="4">
    <source>
        <dbReference type="Proteomes" id="UP000747542"/>
    </source>
</evidence>
<comment type="caution">
    <text evidence="3">The sequence shown here is derived from an EMBL/GenBank/DDBJ whole genome shotgun (WGS) entry which is preliminary data.</text>
</comment>
<feature type="signal peptide" evidence="1">
    <location>
        <begin position="1"/>
        <end position="19"/>
    </location>
</feature>
<evidence type="ECO:0000313" key="3">
    <source>
        <dbReference type="EMBL" id="KAG7153462.1"/>
    </source>
</evidence>